<dbReference type="PANTHER" id="PTHR11986">
    <property type="entry name" value="AMINOTRANSFERASE CLASS III"/>
    <property type="match status" value="1"/>
</dbReference>
<dbReference type="AlphaFoldDB" id="A0A9X4BTE7"/>
<dbReference type="GO" id="GO:0030170">
    <property type="term" value="F:pyridoxal phosphate binding"/>
    <property type="evidence" value="ECO:0007669"/>
    <property type="project" value="InterPro"/>
</dbReference>
<dbReference type="PIRSF" id="PIRSF000521">
    <property type="entry name" value="Transaminase_4ab_Lys_Orn"/>
    <property type="match status" value="1"/>
</dbReference>
<accession>A0A9X4BTE7</accession>
<reference evidence="6" key="1">
    <citation type="journal article" date="2022" name="Phytopathology">
        <title>Whole genome sequencing-based tracing of a 2022 introduction and outbreak of Xanthomonas hortorum pv. pelargonii.</title>
        <authorList>
            <person name="Iruegas Bocardo F."/>
            <person name="Weisberg A.J."/>
            <person name="Riutta E.R."/>
            <person name="Kilday K.B."/>
            <person name="Bonkowski J.C."/>
            <person name="Creswell T.C."/>
            <person name="Daughtrey M."/>
            <person name="Rane K.K."/>
            <person name="Grunwald N.J."/>
            <person name="Chang J.H."/>
            <person name="Putnam M."/>
        </authorList>
    </citation>
    <scope>NUCLEOTIDE SEQUENCE</scope>
    <source>
        <strain evidence="6">22-338</strain>
    </source>
</reference>
<evidence type="ECO:0000256" key="3">
    <source>
        <dbReference type="ARBA" id="ARBA00022679"/>
    </source>
</evidence>
<comment type="cofactor">
    <cofactor evidence="1">
        <name>pyridoxal 5'-phosphate</name>
        <dbReference type="ChEBI" id="CHEBI:597326"/>
    </cofactor>
</comment>
<evidence type="ECO:0000256" key="4">
    <source>
        <dbReference type="ARBA" id="ARBA00022898"/>
    </source>
</evidence>
<keyword evidence="2 6" id="KW-0032">Aminotransferase</keyword>
<comment type="similarity">
    <text evidence="5">Belongs to the class-III pyridoxal-phosphate-dependent aminotransferase family.</text>
</comment>
<reference evidence="6" key="2">
    <citation type="submission" date="2022-08" db="EMBL/GenBank/DDBJ databases">
        <authorList>
            <person name="Iruegas-Bocardo F."/>
            <person name="Weisberg A.J."/>
            <person name="Riutta E.R."/>
            <person name="Kilday K."/>
            <person name="Bonkowski J.C."/>
            <person name="Creswell T."/>
            <person name="Daughtrey M.L."/>
            <person name="Rane K."/>
            <person name="Grunwald N.J."/>
            <person name="Chang J.H."/>
            <person name="Putnam M.L."/>
        </authorList>
    </citation>
    <scope>NUCLEOTIDE SEQUENCE</scope>
    <source>
        <strain evidence="6">22-338</strain>
    </source>
</reference>
<gene>
    <name evidence="6" type="ORF">NY667_15860</name>
</gene>
<dbReference type="Proteomes" id="UP001140230">
    <property type="component" value="Unassembled WGS sequence"/>
</dbReference>
<keyword evidence="3" id="KW-0808">Transferase</keyword>
<dbReference type="Gene3D" id="3.40.640.10">
    <property type="entry name" value="Type I PLP-dependent aspartate aminotransferase-like (Major domain)"/>
    <property type="match status" value="1"/>
</dbReference>
<dbReference type="GO" id="GO:0008483">
    <property type="term" value="F:transaminase activity"/>
    <property type="evidence" value="ECO:0007669"/>
    <property type="project" value="UniProtKB-KW"/>
</dbReference>
<evidence type="ECO:0000256" key="1">
    <source>
        <dbReference type="ARBA" id="ARBA00001933"/>
    </source>
</evidence>
<protein>
    <submittedName>
        <fullName evidence="6">Aspartate aminotransferase family protein</fullName>
    </submittedName>
</protein>
<dbReference type="CDD" id="cd00610">
    <property type="entry name" value="OAT_like"/>
    <property type="match status" value="1"/>
</dbReference>
<comment type="caution">
    <text evidence="6">The sequence shown here is derived from an EMBL/GenBank/DDBJ whole genome shotgun (WGS) entry which is preliminary data.</text>
</comment>
<dbReference type="FunFam" id="3.40.640.10:FF:000004">
    <property type="entry name" value="Acetylornithine aminotransferase"/>
    <property type="match status" value="1"/>
</dbReference>
<dbReference type="GO" id="GO:0042802">
    <property type="term" value="F:identical protein binding"/>
    <property type="evidence" value="ECO:0007669"/>
    <property type="project" value="TreeGrafter"/>
</dbReference>
<dbReference type="PROSITE" id="PS00600">
    <property type="entry name" value="AA_TRANSFER_CLASS_3"/>
    <property type="match status" value="1"/>
</dbReference>
<evidence type="ECO:0000256" key="5">
    <source>
        <dbReference type="RuleBase" id="RU003560"/>
    </source>
</evidence>
<dbReference type="InterPro" id="IPR015424">
    <property type="entry name" value="PyrdxlP-dep_Trfase"/>
</dbReference>
<evidence type="ECO:0000256" key="2">
    <source>
        <dbReference type="ARBA" id="ARBA00022576"/>
    </source>
</evidence>
<sequence length="402" mass="42852">MTVEDDRPRIVRGEGTYLYDDAGRRYLDGISGSYNHCLGHSHPALIDAVKQQMATLVHACNIGANTLLPEMLAERLGTALAPTGLTQMFLVGSGSEGVEAALKMAWQYQISRHRPQRTRVVAVAGAYHGCTLGAMIATRRGFINEGALPLVAACSMTMPPPSELEDISAWEALLAEHASTTAAIIIEPVMAMAGTRQFPEGFLRALSVLASSHDIPLICDEVYCGIGRTGVLCESVAQGASPDIVVFSKNLGGGFPITAVMTTRNLADSFAAQPAPLFRHGHTQSGNLLGCRAALFILDHLEAHDYYDAVRSKGAGLLQAIGAKLPAERNVVSAQGKGLMLSITFDSPEACTRVQGDARRQGLIMGAADRHLKLAPPFTIDDTEMDELTQRLIAAITGACHH</sequence>
<dbReference type="InterPro" id="IPR049704">
    <property type="entry name" value="Aminotrans_3_PPA_site"/>
</dbReference>
<dbReference type="Pfam" id="PF00202">
    <property type="entry name" value="Aminotran_3"/>
    <property type="match status" value="1"/>
</dbReference>
<proteinExistence type="inferred from homology"/>
<dbReference type="InterPro" id="IPR050103">
    <property type="entry name" value="Class-III_PLP-dep_AT"/>
</dbReference>
<dbReference type="InterPro" id="IPR005814">
    <property type="entry name" value="Aminotrans_3"/>
</dbReference>
<evidence type="ECO:0000313" key="7">
    <source>
        <dbReference type="Proteomes" id="UP001140230"/>
    </source>
</evidence>
<dbReference type="RefSeq" id="WP_104551987.1">
    <property type="nucleotide sequence ID" value="NZ_CP168178.1"/>
</dbReference>
<dbReference type="PANTHER" id="PTHR11986:SF79">
    <property type="entry name" value="ACETYLORNITHINE AMINOTRANSFERASE, MITOCHONDRIAL"/>
    <property type="match status" value="1"/>
</dbReference>
<organism evidence="6 7">
    <name type="scientific">Xanthomonas hortorum pv. hederae</name>
    <dbReference type="NCBI Taxonomy" id="453603"/>
    <lineage>
        <taxon>Bacteria</taxon>
        <taxon>Pseudomonadati</taxon>
        <taxon>Pseudomonadota</taxon>
        <taxon>Gammaproteobacteria</taxon>
        <taxon>Lysobacterales</taxon>
        <taxon>Lysobacteraceae</taxon>
        <taxon>Xanthomonas</taxon>
    </lineage>
</organism>
<dbReference type="Gene3D" id="3.90.1150.10">
    <property type="entry name" value="Aspartate Aminotransferase, domain 1"/>
    <property type="match status" value="1"/>
</dbReference>
<dbReference type="EMBL" id="JANWTP010000057">
    <property type="protein sequence ID" value="MDC8639242.1"/>
    <property type="molecule type" value="Genomic_DNA"/>
</dbReference>
<keyword evidence="4 5" id="KW-0663">Pyridoxal phosphate</keyword>
<evidence type="ECO:0000313" key="6">
    <source>
        <dbReference type="EMBL" id="MDC8639242.1"/>
    </source>
</evidence>
<dbReference type="SUPFAM" id="SSF53383">
    <property type="entry name" value="PLP-dependent transferases"/>
    <property type="match status" value="1"/>
</dbReference>
<name>A0A9X4BTE7_9XANT</name>
<dbReference type="InterPro" id="IPR015422">
    <property type="entry name" value="PyrdxlP-dep_Trfase_small"/>
</dbReference>
<dbReference type="InterPro" id="IPR015421">
    <property type="entry name" value="PyrdxlP-dep_Trfase_major"/>
</dbReference>